<evidence type="ECO:0000313" key="6">
    <source>
        <dbReference type="EMBL" id="WFD00111.1"/>
    </source>
</evidence>
<evidence type="ECO:0000256" key="3">
    <source>
        <dbReference type="ARBA" id="ARBA00023274"/>
    </source>
</evidence>
<dbReference type="Proteomes" id="UP001219567">
    <property type="component" value="Chromosome 4"/>
</dbReference>
<comment type="similarity">
    <text evidence="1">Belongs to the universal ribosomal protein uL23 family.</text>
</comment>
<dbReference type="Gene3D" id="3.30.70.330">
    <property type="match status" value="1"/>
</dbReference>
<evidence type="ECO:0000256" key="4">
    <source>
        <dbReference type="ARBA" id="ARBA00039977"/>
    </source>
</evidence>
<gene>
    <name evidence="6" type="ORF">MYAM1_002857</name>
</gene>
<feature type="region of interest" description="Disordered" evidence="5">
    <location>
        <begin position="453"/>
        <end position="476"/>
    </location>
</feature>
<protein>
    <recommendedName>
        <fullName evidence="4">Large ribosomal subunit protein uL23m</fullName>
    </recommendedName>
</protein>
<keyword evidence="7" id="KW-1185">Reference proteome</keyword>
<dbReference type="EMBL" id="CP119946">
    <property type="protein sequence ID" value="WFD00111.1"/>
    <property type="molecule type" value="Genomic_DNA"/>
</dbReference>
<proteinExistence type="inferred from homology"/>
<dbReference type="SUPFAM" id="SSF54189">
    <property type="entry name" value="Ribosomal proteins S24e, L23 and L15e"/>
    <property type="match status" value="1"/>
</dbReference>
<dbReference type="GO" id="GO:0003735">
    <property type="term" value="F:structural constituent of ribosome"/>
    <property type="evidence" value="ECO:0007669"/>
    <property type="project" value="InterPro"/>
</dbReference>
<evidence type="ECO:0000256" key="2">
    <source>
        <dbReference type="ARBA" id="ARBA00022980"/>
    </source>
</evidence>
<reference evidence="6 7" key="1">
    <citation type="submission" date="2023-03" db="EMBL/GenBank/DDBJ databases">
        <title>Mating type loci evolution in Malassezia.</title>
        <authorList>
            <person name="Coelho M.A."/>
        </authorList>
    </citation>
    <scope>NUCLEOTIDE SEQUENCE [LARGE SCALE GENOMIC DNA]</scope>
    <source>
        <strain evidence="6 7">CBS 9725</strain>
    </source>
</reference>
<evidence type="ECO:0000256" key="1">
    <source>
        <dbReference type="ARBA" id="ARBA00006700"/>
    </source>
</evidence>
<dbReference type="PANTHER" id="PTHR12059">
    <property type="entry name" value="RIBOSOMAL PROTEIN L23-RELATED"/>
    <property type="match status" value="1"/>
</dbReference>
<dbReference type="InterPro" id="IPR013025">
    <property type="entry name" value="Ribosomal_uL23-like"/>
</dbReference>
<dbReference type="GO" id="GO:0032543">
    <property type="term" value="P:mitochondrial translation"/>
    <property type="evidence" value="ECO:0007669"/>
    <property type="project" value="TreeGrafter"/>
</dbReference>
<sequence length="515" mass="58821">MTLVSRSVRGLLRAAQRSRNLNGGVYARALSGSVPRWRAIETQVPTSNVDLATTSLPHASSDAPATLATQKQSHAQARKLLRWHYLEPNARVELESYLANASSTSQPPSWLQSELAIARSYRTARSRNWLPSAADLKKVGASSLDQYLDTQLDAVRSSLQAGELQRCSLEELDAMDVQEQADLLLLPIWLQMSEAERQEALLRASFESVRKLGWRSGYSAGYPGTQLPTPRPVANSEFWRDLHEKESEKAWQAWRSMSAEERSVEWDNAWSQRDRSLIYMEDAPTTRLLGSVAPRWYTEPQRAGQLQFLPNFTVRLVRNYTPAGQSYDPWKATFRVPLHLHKHALRSFLLAVYGLRTTWARSMVYRSRIVFNFQKKRRSPGRDRTFKKVEVGLLEPFVFPGLTKEFLRTHLFAQEMLHEERRLMLKMTKGRRWRARKSIRGLSQAIDRNFANQNAGAPDEQPGDKPTAQLLTRSGSVPTARHGNILAILSERRAERLARVQQYIEDQKRSATKTT</sequence>
<organism evidence="6 7">
    <name type="scientific">Malassezia yamatoensis</name>
    <dbReference type="NCBI Taxonomy" id="253288"/>
    <lineage>
        <taxon>Eukaryota</taxon>
        <taxon>Fungi</taxon>
        <taxon>Dikarya</taxon>
        <taxon>Basidiomycota</taxon>
        <taxon>Ustilaginomycotina</taxon>
        <taxon>Malasseziomycetes</taxon>
        <taxon>Malasseziales</taxon>
        <taxon>Malasseziaceae</taxon>
        <taxon>Malassezia</taxon>
    </lineage>
</organism>
<keyword evidence="2" id="KW-0689">Ribosomal protein</keyword>
<evidence type="ECO:0000313" key="7">
    <source>
        <dbReference type="Proteomes" id="UP001219567"/>
    </source>
</evidence>
<evidence type="ECO:0000256" key="5">
    <source>
        <dbReference type="SAM" id="MobiDB-lite"/>
    </source>
</evidence>
<keyword evidence="3" id="KW-0687">Ribonucleoprotein</keyword>
<dbReference type="GO" id="GO:0005762">
    <property type="term" value="C:mitochondrial large ribosomal subunit"/>
    <property type="evidence" value="ECO:0007669"/>
    <property type="project" value="TreeGrafter"/>
</dbReference>
<dbReference type="AlphaFoldDB" id="A0AAJ5YTX7"/>
<dbReference type="InterPro" id="IPR012678">
    <property type="entry name" value="Ribosomal_uL23/eL15/eS24_sf"/>
</dbReference>
<dbReference type="InterPro" id="IPR012677">
    <property type="entry name" value="Nucleotide-bd_a/b_plait_sf"/>
</dbReference>
<accession>A0AAJ5YTX7</accession>
<name>A0AAJ5YTX7_9BASI</name>
<dbReference type="PANTHER" id="PTHR12059:SF5">
    <property type="entry name" value="LARGE RIBOSOMAL SUBUNIT PROTEIN UL23M"/>
    <property type="match status" value="1"/>
</dbReference>